<dbReference type="InterPro" id="IPR034754">
    <property type="entry name" value="GEMIN8"/>
</dbReference>
<reference evidence="2" key="1">
    <citation type="journal article" date="2023" name="G3 (Bethesda)">
        <title>Whole genome assembly and annotation of the endangered Caribbean coral Acropora cervicornis.</title>
        <authorList>
            <person name="Selwyn J.D."/>
            <person name="Vollmer S.V."/>
        </authorList>
    </citation>
    <scope>NUCLEOTIDE SEQUENCE</scope>
    <source>
        <strain evidence="2">K2</strain>
    </source>
</reference>
<sequence>MTPLGKQESLDKEDDYIEVGSAHLNTTVSAPTEQPGAKRKEEMKLLYGKHASEVMALEASLQLNFDKNYTIENYELEDYIAEILFGEFNTMADDGSLPKVVEKLCRYHGLWKEGKTQQIQQEISSTPKTKLPQFAKQETGRDVSDASDGDSGSETEEETNRDVYCNGHHEDSRSSNVTVSQTLDQLHISENGTNEQLNNSETENTEPSSRYLQLPTNEEGWEIVRRSKRR</sequence>
<dbReference type="GO" id="GO:0000387">
    <property type="term" value="P:spliceosomal snRNP assembly"/>
    <property type="evidence" value="ECO:0007669"/>
    <property type="project" value="InterPro"/>
</dbReference>
<dbReference type="AlphaFoldDB" id="A0AAD9V6J0"/>
<proteinExistence type="predicted"/>
<comment type="caution">
    <text evidence="2">The sequence shown here is derived from an EMBL/GenBank/DDBJ whole genome shotgun (WGS) entry which is preliminary data.</text>
</comment>
<dbReference type="GO" id="GO:0032797">
    <property type="term" value="C:SMN complex"/>
    <property type="evidence" value="ECO:0007669"/>
    <property type="project" value="InterPro"/>
</dbReference>
<name>A0AAD9V6J0_ACRCE</name>
<evidence type="ECO:0000256" key="1">
    <source>
        <dbReference type="SAM" id="MobiDB-lite"/>
    </source>
</evidence>
<protein>
    <submittedName>
        <fullName evidence="2">Pre-rRNA-processing protein TSR2-like protein</fullName>
    </submittedName>
</protein>
<feature type="compositionally biased region" description="Polar residues" evidence="1">
    <location>
        <begin position="116"/>
        <end position="128"/>
    </location>
</feature>
<reference evidence="2" key="2">
    <citation type="journal article" date="2023" name="Science">
        <title>Genomic signatures of disease resistance in endangered staghorn corals.</title>
        <authorList>
            <person name="Vollmer S.V."/>
            <person name="Selwyn J.D."/>
            <person name="Despard B.A."/>
            <person name="Roesel C.L."/>
        </authorList>
    </citation>
    <scope>NUCLEOTIDE SEQUENCE</scope>
    <source>
        <strain evidence="2">K2</strain>
    </source>
</reference>
<keyword evidence="3" id="KW-1185">Reference proteome</keyword>
<gene>
    <name evidence="2" type="ORF">P5673_013392</name>
</gene>
<accession>A0AAD9V6J0</accession>
<dbReference type="PANTHER" id="PTHR16238:SF7">
    <property type="entry name" value="GEM-ASSOCIATED PROTEIN 8"/>
    <property type="match status" value="1"/>
</dbReference>
<evidence type="ECO:0000313" key="2">
    <source>
        <dbReference type="EMBL" id="KAK2563059.1"/>
    </source>
</evidence>
<feature type="compositionally biased region" description="Polar residues" evidence="1">
    <location>
        <begin position="174"/>
        <end position="216"/>
    </location>
</feature>
<dbReference type="Pfam" id="PF15348">
    <property type="entry name" value="GEMIN8"/>
    <property type="match status" value="1"/>
</dbReference>
<dbReference type="Proteomes" id="UP001249851">
    <property type="component" value="Unassembled WGS sequence"/>
</dbReference>
<organism evidence="2 3">
    <name type="scientific">Acropora cervicornis</name>
    <name type="common">Staghorn coral</name>
    <dbReference type="NCBI Taxonomy" id="6130"/>
    <lineage>
        <taxon>Eukaryota</taxon>
        <taxon>Metazoa</taxon>
        <taxon>Cnidaria</taxon>
        <taxon>Anthozoa</taxon>
        <taxon>Hexacorallia</taxon>
        <taxon>Scleractinia</taxon>
        <taxon>Astrocoeniina</taxon>
        <taxon>Acroporidae</taxon>
        <taxon>Acropora</taxon>
    </lineage>
</organism>
<dbReference type="EMBL" id="JARQWQ010000026">
    <property type="protein sequence ID" value="KAK2563059.1"/>
    <property type="molecule type" value="Genomic_DNA"/>
</dbReference>
<evidence type="ECO:0000313" key="3">
    <source>
        <dbReference type="Proteomes" id="UP001249851"/>
    </source>
</evidence>
<dbReference type="PANTHER" id="PTHR16238">
    <property type="entry name" value="GEM-ASSOCIATED PROTEIN 8"/>
    <property type="match status" value="1"/>
</dbReference>
<feature type="region of interest" description="Disordered" evidence="1">
    <location>
        <begin position="116"/>
        <end position="230"/>
    </location>
</feature>
<feature type="compositionally biased region" description="Acidic residues" evidence="1">
    <location>
        <begin position="145"/>
        <end position="159"/>
    </location>
</feature>